<dbReference type="AlphaFoldDB" id="A0A0L6VJA8"/>
<sequence>MQPSGKAYVSLSRLQGGTCISNTLQRMSGMATPWAPLNKCPSPLEIGIFFQPGHPCHFEKFNLPLNPEPQRVEKHSDFLTFDLQPTLAARVVKVQPIPNIVGTSSGLHLQSVWVACQRPFFLSLSHAIQPSLLNLFHCKKNLLNCLKLTCSMLQPSCHLNCTSCLNYSWKKFGITAEASWDLLHVNYRQYIKFFLNFSAFIKSNQTQLETSELKTVRILLWHLNVFIEICLSSQKLIILVSQDCLSHFNNPFIQNYLSLFIETSPRLLYPHSILLCVQLELKSVKFCQKPSVLTVLPPWNSKVSNYVKNHQFLLYCLLVLLRFIRGKPPSNLHS</sequence>
<reference evidence="1 2" key="1">
    <citation type="submission" date="2015-08" db="EMBL/GenBank/DDBJ databases">
        <title>Next Generation Sequencing and Analysis of the Genome of Puccinia sorghi L Schw, the Causal Agent of Maize Common Rust.</title>
        <authorList>
            <person name="Rochi L."/>
            <person name="Burguener G."/>
            <person name="Darino M."/>
            <person name="Turjanski A."/>
            <person name="Kreff E."/>
            <person name="Dieguez M.J."/>
            <person name="Sacco F."/>
        </authorList>
    </citation>
    <scope>NUCLEOTIDE SEQUENCE [LARGE SCALE GENOMIC DNA]</scope>
    <source>
        <strain evidence="1 2">RO10H11247</strain>
    </source>
</reference>
<keyword evidence="2" id="KW-1185">Reference proteome</keyword>
<dbReference type="Proteomes" id="UP000037035">
    <property type="component" value="Unassembled WGS sequence"/>
</dbReference>
<dbReference type="VEuPathDB" id="FungiDB:VP01_1590g2"/>
<gene>
    <name evidence="1" type="ORF">VP01_1590g2</name>
</gene>
<dbReference type="EMBL" id="LAVV01006382">
    <property type="protein sequence ID" value="KNZ60225.1"/>
    <property type="molecule type" value="Genomic_DNA"/>
</dbReference>
<organism evidence="1 2">
    <name type="scientific">Puccinia sorghi</name>
    <dbReference type="NCBI Taxonomy" id="27349"/>
    <lineage>
        <taxon>Eukaryota</taxon>
        <taxon>Fungi</taxon>
        <taxon>Dikarya</taxon>
        <taxon>Basidiomycota</taxon>
        <taxon>Pucciniomycotina</taxon>
        <taxon>Pucciniomycetes</taxon>
        <taxon>Pucciniales</taxon>
        <taxon>Pucciniaceae</taxon>
        <taxon>Puccinia</taxon>
    </lineage>
</organism>
<accession>A0A0L6VJA8</accession>
<evidence type="ECO:0000313" key="1">
    <source>
        <dbReference type="EMBL" id="KNZ60225.1"/>
    </source>
</evidence>
<protein>
    <submittedName>
        <fullName evidence="1">Uncharacterized protein</fullName>
    </submittedName>
</protein>
<evidence type="ECO:0000313" key="2">
    <source>
        <dbReference type="Proteomes" id="UP000037035"/>
    </source>
</evidence>
<proteinExistence type="predicted"/>
<name>A0A0L6VJA8_9BASI</name>
<comment type="caution">
    <text evidence="1">The sequence shown here is derived from an EMBL/GenBank/DDBJ whole genome shotgun (WGS) entry which is preliminary data.</text>
</comment>